<keyword evidence="4" id="KW-0479">Metal-binding</keyword>
<comment type="catalytic activity">
    <reaction evidence="9">
        <text>feruloyl-polysaccharide + H2O = ferulate + polysaccharide.</text>
        <dbReference type="EC" id="3.1.1.73"/>
    </reaction>
</comment>
<evidence type="ECO:0000256" key="4">
    <source>
        <dbReference type="ARBA" id="ARBA00022723"/>
    </source>
</evidence>
<dbReference type="EC" id="3.1.1.-" evidence="10"/>
<dbReference type="GO" id="GO:0046872">
    <property type="term" value="F:metal ion binding"/>
    <property type="evidence" value="ECO:0007669"/>
    <property type="project" value="UniProtKB-KW"/>
</dbReference>
<comment type="caution">
    <text evidence="11">The sequence shown here is derived from an EMBL/GenBank/DDBJ whole genome shotgun (WGS) entry which is preliminary data.</text>
</comment>
<keyword evidence="3" id="KW-0119">Carbohydrate metabolism</keyword>
<evidence type="ECO:0000256" key="8">
    <source>
        <dbReference type="ARBA" id="ARBA00023157"/>
    </source>
</evidence>
<dbReference type="PANTHER" id="PTHR33938">
    <property type="entry name" value="FERULOYL ESTERASE B-RELATED"/>
    <property type="match status" value="1"/>
</dbReference>
<evidence type="ECO:0000256" key="6">
    <source>
        <dbReference type="ARBA" id="ARBA00022801"/>
    </source>
</evidence>
<keyword evidence="7" id="KW-0106">Calcium</keyword>
<keyword evidence="2" id="KW-0719">Serine esterase</keyword>
<organism evidence="11 12">
    <name type="scientific">Diplodia seriata</name>
    <dbReference type="NCBI Taxonomy" id="420778"/>
    <lineage>
        <taxon>Eukaryota</taxon>
        <taxon>Fungi</taxon>
        <taxon>Dikarya</taxon>
        <taxon>Ascomycota</taxon>
        <taxon>Pezizomycotina</taxon>
        <taxon>Dothideomycetes</taxon>
        <taxon>Dothideomycetes incertae sedis</taxon>
        <taxon>Botryosphaeriales</taxon>
        <taxon>Botryosphaeriaceae</taxon>
        <taxon>Diplodia</taxon>
    </lineage>
</organism>
<evidence type="ECO:0000313" key="12">
    <source>
        <dbReference type="Proteomes" id="UP000034182"/>
    </source>
</evidence>
<gene>
    <name evidence="11" type="ORF">UCDDS831_g09013</name>
</gene>
<dbReference type="Pfam" id="PF07519">
    <property type="entry name" value="Tannase"/>
    <property type="match status" value="2"/>
</dbReference>
<keyword evidence="3" id="KW-0624">Polysaccharide degradation</keyword>
<feature type="chain" id="PRO_5005117782" description="Carboxylic ester hydrolase" evidence="10">
    <location>
        <begin position="21"/>
        <end position="538"/>
    </location>
</feature>
<dbReference type="Gene3D" id="3.40.50.1820">
    <property type="entry name" value="alpha/beta hydrolase"/>
    <property type="match status" value="1"/>
</dbReference>
<comment type="similarity">
    <text evidence="1 10">Belongs to the tannase family.</text>
</comment>
<evidence type="ECO:0000256" key="7">
    <source>
        <dbReference type="ARBA" id="ARBA00022837"/>
    </source>
</evidence>
<dbReference type="SUPFAM" id="SSF53474">
    <property type="entry name" value="alpha/beta-Hydrolases"/>
    <property type="match status" value="1"/>
</dbReference>
<sequence length="538" mass="58365">MRHLVEQAIMRLSSWTMAVAVGVGVSAQNSSFEQQCSSLAADLSSVLPNATVWFSDFVTGGTNISFPDNDPSCGRPAQVVENDLCRVALRVPTTNQSEISMEAWLPSNWTGRFLSTGNGGTSGCIQYEDMAYAADLGFATVSANNGHNGTRGIAFGENDDVVLDFAWRSVHTGVVVGKEISNAFYGKNYTKSYYLGCSTGGRQGFKSAQSFPDDFDGVVAGAPANSFVNLTSWSGHFYTIFGGNDTERYVPTPLWTKIHEDVLDQCDGLDGVVDGIIEDPDLCQYRPEALLCASNATDTSSCLTGPQADAVRQVFSPLYGVDGSLVYPRMQPGSEALAAHILYGGTDFIYTTDWFRYAVYHDPSWDPATLSPADYATAAAQNPGNIQTWDDLTDFRAKGGKLLHYHGLMDAIISSDNSPRYYNHVSRAMELDSAQLDEFYRFFRISGMGHCSGGDGAYAIGNGLDTLASLDPDQNVLMAMVRWVEQDVAPEKIVGTKWVNGTQDLGVEYTRAHCKYPARNVYKGSGDGSDAEGWECVV</sequence>
<dbReference type="Proteomes" id="UP000034182">
    <property type="component" value="Unassembled WGS sequence"/>
</dbReference>
<dbReference type="EMBL" id="LAQI01000320">
    <property type="protein sequence ID" value="KKY13409.1"/>
    <property type="molecule type" value="Genomic_DNA"/>
</dbReference>
<dbReference type="InterPro" id="IPR029058">
    <property type="entry name" value="AB_hydrolase_fold"/>
</dbReference>
<dbReference type="AlphaFoldDB" id="A0A0G2DRU6"/>
<evidence type="ECO:0000256" key="2">
    <source>
        <dbReference type="ARBA" id="ARBA00022487"/>
    </source>
</evidence>
<evidence type="ECO:0000256" key="10">
    <source>
        <dbReference type="RuleBase" id="RU361238"/>
    </source>
</evidence>
<proteinExistence type="inferred from homology"/>
<protein>
    <recommendedName>
        <fullName evidence="10">Carboxylic ester hydrolase</fullName>
        <ecNumber evidence="10">3.1.1.-</ecNumber>
    </recommendedName>
</protein>
<reference evidence="11 12" key="1">
    <citation type="submission" date="2015-03" db="EMBL/GenBank/DDBJ databases">
        <authorList>
            <person name="Morales-Cruz A."/>
            <person name="Amrine K.C."/>
            <person name="Cantu D."/>
        </authorList>
    </citation>
    <scope>NUCLEOTIDE SEQUENCE [LARGE SCALE GENOMIC DNA]</scope>
    <source>
        <strain evidence="11">DS831</strain>
    </source>
</reference>
<accession>A0A0G2DRU6</accession>
<evidence type="ECO:0000256" key="9">
    <source>
        <dbReference type="ARBA" id="ARBA00034075"/>
    </source>
</evidence>
<keyword evidence="5 10" id="KW-0732">Signal</keyword>
<name>A0A0G2DRU6_9PEZI</name>
<dbReference type="GO" id="GO:0030600">
    <property type="term" value="F:feruloyl esterase activity"/>
    <property type="evidence" value="ECO:0007669"/>
    <property type="project" value="UniProtKB-EC"/>
</dbReference>
<reference evidence="11 12" key="2">
    <citation type="submission" date="2015-05" db="EMBL/GenBank/DDBJ databases">
        <title>Distinctive expansion of gene families associated with plant cell wall degradation and secondary metabolism in the genomes of grapevine trunk pathogens.</title>
        <authorList>
            <person name="Lawrence D.P."/>
            <person name="Travadon R."/>
            <person name="Rolshausen P.E."/>
            <person name="Baumgartner K."/>
        </authorList>
    </citation>
    <scope>NUCLEOTIDE SEQUENCE [LARGE SCALE GENOMIC DNA]</scope>
    <source>
        <strain evidence="11">DS831</strain>
    </source>
</reference>
<dbReference type="GO" id="GO:0045493">
    <property type="term" value="P:xylan catabolic process"/>
    <property type="evidence" value="ECO:0007669"/>
    <property type="project" value="UniProtKB-KW"/>
</dbReference>
<keyword evidence="3" id="KW-0858">Xylan degradation</keyword>
<keyword evidence="8" id="KW-1015">Disulfide bond</keyword>
<keyword evidence="6 10" id="KW-0378">Hydrolase</keyword>
<evidence type="ECO:0000256" key="5">
    <source>
        <dbReference type="ARBA" id="ARBA00022729"/>
    </source>
</evidence>
<dbReference type="PANTHER" id="PTHR33938:SF15">
    <property type="entry name" value="FERULOYL ESTERASE B-RELATED"/>
    <property type="match status" value="1"/>
</dbReference>
<dbReference type="InterPro" id="IPR011118">
    <property type="entry name" value="Tannase/feruloyl_esterase"/>
</dbReference>
<evidence type="ECO:0000256" key="3">
    <source>
        <dbReference type="ARBA" id="ARBA00022651"/>
    </source>
</evidence>
<evidence type="ECO:0000313" key="11">
    <source>
        <dbReference type="EMBL" id="KKY13409.1"/>
    </source>
</evidence>
<feature type="signal peptide" evidence="10">
    <location>
        <begin position="1"/>
        <end position="20"/>
    </location>
</feature>
<evidence type="ECO:0000256" key="1">
    <source>
        <dbReference type="ARBA" id="ARBA00006249"/>
    </source>
</evidence>